<dbReference type="RefSeq" id="XP_029221180.1">
    <property type="nucleotide sequence ID" value="XM_029362215.1"/>
</dbReference>
<feature type="region of interest" description="Disordered" evidence="1">
    <location>
        <begin position="1722"/>
        <end position="1743"/>
    </location>
</feature>
<evidence type="ECO:0000256" key="1">
    <source>
        <dbReference type="SAM" id="MobiDB-lite"/>
    </source>
</evidence>
<feature type="compositionally biased region" description="Polar residues" evidence="1">
    <location>
        <begin position="316"/>
        <end position="339"/>
    </location>
</feature>
<feature type="compositionally biased region" description="Basic and acidic residues" evidence="1">
    <location>
        <begin position="535"/>
        <end position="546"/>
    </location>
</feature>
<dbReference type="GeneID" id="40308610"/>
<feature type="compositionally biased region" description="Polar residues" evidence="1">
    <location>
        <begin position="959"/>
        <end position="969"/>
    </location>
</feature>
<feature type="compositionally biased region" description="Polar residues" evidence="1">
    <location>
        <begin position="161"/>
        <end position="170"/>
    </location>
</feature>
<feature type="region of interest" description="Disordered" evidence="1">
    <location>
        <begin position="252"/>
        <end position="340"/>
    </location>
</feature>
<evidence type="ECO:0000313" key="3">
    <source>
        <dbReference type="Proteomes" id="UP000224006"/>
    </source>
</evidence>
<feature type="compositionally biased region" description="Basic and acidic residues" evidence="1">
    <location>
        <begin position="129"/>
        <end position="138"/>
    </location>
</feature>
<feature type="compositionally biased region" description="Low complexity" evidence="1">
    <location>
        <begin position="901"/>
        <end position="914"/>
    </location>
</feature>
<feature type="compositionally biased region" description="Basic and acidic residues" evidence="1">
    <location>
        <begin position="621"/>
        <end position="632"/>
    </location>
</feature>
<feature type="region of interest" description="Disordered" evidence="1">
    <location>
        <begin position="1083"/>
        <end position="1180"/>
    </location>
</feature>
<feature type="region of interest" description="Disordered" evidence="1">
    <location>
        <begin position="370"/>
        <end position="435"/>
    </location>
</feature>
<feature type="compositionally biased region" description="Basic residues" evidence="1">
    <location>
        <begin position="291"/>
        <end position="300"/>
    </location>
</feature>
<feature type="compositionally biased region" description="Basic and acidic residues" evidence="1">
    <location>
        <begin position="272"/>
        <end position="282"/>
    </location>
</feature>
<keyword evidence="3" id="KW-1185">Reference proteome</keyword>
<accession>A0A2A9MLG7</accession>
<feature type="region of interest" description="Disordered" evidence="1">
    <location>
        <begin position="891"/>
        <end position="986"/>
    </location>
</feature>
<evidence type="ECO:0008006" key="4">
    <source>
        <dbReference type="Google" id="ProtNLM"/>
    </source>
</evidence>
<feature type="compositionally biased region" description="Low complexity" evidence="1">
    <location>
        <begin position="258"/>
        <end position="270"/>
    </location>
</feature>
<sequence length="2155" mass="226014">MATTFHADTLDMGSDDPGAELHALGVASFPFGIFDSTGASGWADPGRRGHDARFLSSFENTGDTCLPPEHAQVSSSGALYQDGGYNSFLHSVPSSNYPQAFHSDASAFSDTGGNSTTNADYDAPGARPEQTEERHGDSSDMSSTHQPCGSSHYAAAPESPLQPSWFPNQMMSPADSSHAYAYHEAPSHGEATSFSDAPAGRMANAGGCESLGGAAPTSQVDSAAVGEHFSSYAAPHYARTAAAPRHPFAQEGCGLEESSASPATCASAPSHLVEDRDRDEQSKAATQQTSTKKRNRRRKRGGADSEEDVDGEKTKAGSQSADTGNACSESLASAPNSVTAAAEEIYSTCQLAESLKRRRMSQSLSPLCLSEDAERAKARASPYSLAENDEQGPTSFSPFPVPPSSCMPVQMEPQGERLQNDGPRDGRSMSLAPDTVTRSFPLAALRLGMNSQESFVSSSGVECCSDGYTLSRKPTESTTHPSFSSSSSQSYSPPISSGRGSPHLEPKPAPAISSEEERERSEDEKTLFSFTLPPREAEAHGREPDRGLSPLPPSALAQANAGGVAPQQGGVTGAQDAGLDCSSQSPSKRLVKRLDPAREDESTKKVAARANRAPTKKKATAKGEEADGKGLNEEPATPVKRKRGPPQPAKMYFHKKKEAWRAEVLIDGTKRQKSFSCKVYGEPRARLLCEWARRFARDFGRLPSDQDVANYMPCLADCPPPAPRGAAAAGGSKGPDSAVANGEFGSGSQHASAAPSYSPVYAPAHGDGVHRLGPYGAGEYSSFSHAHGPAGQAIGGQQAAPSQVSEEAHAQFFGGGNGGQPPSQTSYPFYVDSQGGQSGPVVPCASQNTRWEAETRDWEHLQGGARGGEGAHSDMQTSRYMQPPHGWFDCHQLPSYPPQFRPQQAPQPYYPTQQGAPGDGHGHPSAASGESADSMSAAGCAPSQQLAWEEERRRANSHGAFQSFASAQPSREFDLQASGARGREDEAQRRFGFREEDHGHGAVGSVREKLRDGGEDIAPSAAHHFCFQPHPPGGFYAQRAAGAERDSENVCREDTGQIHEMRFDAYRRGPLPQEVLAGDTSRDAFDRFAPPHPAGVSSGPSFGPSTSSTPSQHSTPSPLPSSLPAAGPAHPTFSHQSSDESLRCMPQHPSFCEASRPDSPRRTFQLSSPPSPFSSSTCAGTNAGSFPSSSVAGMGTAPPVAPAPAGEQSFCAFPSPFISDGPLPPFPLPYGLGEENVFSGHPSSCFGMPAQSSPAPQPPSSALPSFAPQGSSGSSLPYGYSNLSGSYAPAPGSQFQATVPGMYCHPFLSSAQAPSTVFSPPPNALPSYAGDSSFLASVPAACGEASSAFNPRPLLGAVELAADVAAASLSTLEKRAFDLLSQTLQELRAASASSFPAFPLSGADSGLRASSFRVPLPLLHSTNTLLNQLEDPFSGFSLDPWGRPLPSAVLPATSDYQRHAAAAAPSPVSASSDANAASGSAGRATYYVLDSSRSGGCFQTATTDEGAAGLHAKGLGELPSGGCSREASVVGGGEGDRSERDTNSSSPAQEQESLPRCRSGSSGEGVFSVATTQEGEEDNRKKSGVFEDVEGFSAFVQKRREMNIAAGARFDELDGLKTLTRPRGGRMKRFNVGKKPFSGVRGIYFQQGAWKVRYRGDQEEVLKVFPYTHGDLESMWTQFALARQFLRQVIAKGRQLHDSDGEGLSDEDPAWLHRQGLTQASCVTRGRARRGGPGSSRSSSLSSSQARSRLSLYREAFSSEAASGYSLRARRHEAGAVCVAGGFSDAAHHVDGHSLSSSECASFPSRGASHAESALWGESSGRTHGRRSADAPGDPCVFFTASPRCRRTQSASSARRLERGAGESQRPLTAKEFFGSLFRPALFGPSSERWGARTEQARAEADGLARQRAAWNGAAEAGELRDGLRHQRGCLSAARGQAGSDVTLSISGGDGSRATGSRAPMGEAREEGGACGECVRETGEEVDAGGASGGGARGVVDLYPSPAASLAPSASWVFEKTSAAEAETAAPREGEPSPVAETADAAAAHDYPPVECTFSSGVAGLSREKEFEVLTSYAWDVPRRYLGGGARPEWGALPNLPLLLHDRHERLLTTSFGSSDSPLSAFSAALRAPGPGGSAGASEALASGGLDVGPWIPLF</sequence>
<comment type="caution">
    <text evidence="2">The sequence shown here is derived from an EMBL/GenBank/DDBJ whole genome shotgun (WGS) entry which is preliminary data.</text>
</comment>
<dbReference type="Proteomes" id="UP000224006">
    <property type="component" value="Chromosome II"/>
</dbReference>
<organism evidence="2 3">
    <name type="scientific">Besnoitia besnoiti</name>
    <name type="common">Apicomplexan protozoan</name>
    <dbReference type="NCBI Taxonomy" id="94643"/>
    <lineage>
        <taxon>Eukaryota</taxon>
        <taxon>Sar</taxon>
        <taxon>Alveolata</taxon>
        <taxon>Apicomplexa</taxon>
        <taxon>Conoidasida</taxon>
        <taxon>Coccidia</taxon>
        <taxon>Eucoccidiorida</taxon>
        <taxon>Eimeriorina</taxon>
        <taxon>Sarcocystidae</taxon>
        <taxon>Besnoitia</taxon>
    </lineage>
</organism>
<feature type="compositionally biased region" description="Low complexity" evidence="1">
    <location>
        <begin position="476"/>
        <end position="497"/>
    </location>
</feature>
<name>A0A2A9MLG7_BESBE</name>
<feature type="region of interest" description="Disordered" evidence="1">
    <location>
        <begin position="1812"/>
        <end position="1832"/>
    </location>
</feature>
<feature type="compositionally biased region" description="Basic and acidic residues" evidence="1">
    <location>
        <begin position="592"/>
        <end position="604"/>
    </location>
</feature>
<feature type="compositionally biased region" description="Basic and acidic residues" evidence="1">
    <location>
        <begin position="515"/>
        <end position="526"/>
    </location>
</feature>
<proteinExistence type="predicted"/>
<evidence type="ECO:0000313" key="2">
    <source>
        <dbReference type="EMBL" id="PFH37171.1"/>
    </source>
</evidence>
<dbReference type="VEuPathDB" id="ToxoDB:BESB_036290"/>
<feature type="region of interest" description="Disordered" evidence="1">
    <location>
        <begin position="783"/>
        <end position="844"/>
    </location>
</feature>
<feature type="region of interest" description="Disordered" evidence="1">
    <location>
        <begin position="1941"/>
        <end position="1971"/>
    </location>
</feature>
<feature type="region of interest" description="Disordered" evidence="1">
    <location>
        <begin position="1248"/>
        <end position="1270"/>
    </location>
</feature>
<feature type="compositionally biased region" description="Polar residues" evidence="1">
    <location>
        <begin position="1543"/>
        <end position="1552"/>
    </location>
</feature>
<feature type="compositionally biased region" description="Polar residues" evidence="1">
    <location>
        <begin position="106"/>
        <end position="119"/>
    </location>
</feature>
<dbReference type="OrthoDB" id="360720at2759"/>
<feature type="compositionally biased region" description="Low complexity" evidence="1">
    <location>
        <begin position="788"/>
        <end position="803"/>
    </location>
</feature>
<dbReference type="EMBL" id="NWUJ01000002">
    <property type="protein sequence ID" value="PFH37171.1"/>
    <property type="molecule type" value="Genomic_DNA"/>
</dbReference>
<feature type="region of interest" description="Disordered" evidence="1">
    <location>
        <begin position="1512"/>
        <end position="1582"/>
    </location>
</feature>
<feature type="compositionally biased region" description="Polar residues" evidence="1">
    <location>
        <begin position="139"/>
        <end position="149"/>
    </location>
</feature>
<protein>
    <recommendedName>
        <fullName evidence="4">AP2 domain transcription factor AP2X-5</fullName>
    </recommendedName>
</protein>
<feature type="compositionally biased region" description="Basic and acidic residues" evidence="1">
    <location>
        <begin position="414"/>
        <end position="427"/>
    </location>
</feature>
<feature type="region of interest" description="Disordered" evidence="1">
    <location>
        <begin position="2018"/>
        <end position="2040"/>
    </location>
</feature>
<feature type="region of interest" description="Disordered" evidence="1">
    <location>
        <begin position="722"/>
        <end position="755"/>
    </location>
</feature>
<dbReference type="KEGG" id="bbes:BESB_036290"/>
<feature type="compositionally biased region" description="Low complexity" evidence="1">
    <location>
        <begin position="1097"/>
        <end position="1131"/>
    </location>
</feature>
<feature type="region of interest" description="Disordered" evidence="1">
    <location>
        <begin position="466"/>
        <end position="654"/>
    </location>
</feature>
<feature type="region of interest" description="Disordered" evidence="1">
    <location>
        <begin position="103"/>
        <end position="170"/>
    </location>
</feature>
<gene>
    <name evidence="2" type="ORF">BESB_036290</name>
</gene>
<reference evidence="2 3" key="1">
    <citation type="submission" date="2017-09" db="EMBL/GenBank/DDBJ databases">
        <title>Genome sequencing of Besnoitia besnoiti strain Bb-Ger1.</title>
        <authorList>
            <person name="Schares G."/>
            <person name="Venepally P."/>
            <person name="Lorenzi H.A."/>
        </authorList>
    </citation>
    <scope>NUCLEOTIDE SEQUENCE [LARGE SCALE GENOMIC DNA]</scope>
    <source>
        <strain evidence="2 3">Bb-Ger1</strain>
    </source>
</reference>